<dbReference type="AlphaFoldDB" id="A0AAD5MNX9"/>
<dbReference type="InterPro" id="IPR008042">
    <property type="entry name" value="Retrotrans_Pao"/>
</dbReference>
<gene>
    <name evidence="1" type="ORF">KIN20_019087</name>
</gene>
<dbReference type="Proteomes" id="UP001196413">
    <property type="component" value="Unassembled WGS sequence"/>
</dbReference>
<organism evidence="1 2">
    <name type="scientific">Parelaphostrongylus tenuis</name>
    <name type="common">Meningeal worm</name>
    <dbReference type="NCBI Taxonomy" id="148309"/>
    <lineage>
        <taxon>Eukaryota</taxon>
        <taxon>Metazoa</taxon>
        <taxon>Ecdysozoa</taxon>
        <taxon>Nematoda</taxon>
        <taxon>Chromadorea</taxon>
        <taxon>Rhabditida</taxon>
        <taxon>Rhabditina</taxon>
        <taxon>Rhabditomorpha</taxon>
        <taxon>Strongyloidea</taxon>
        <taxon>Metastrongylidae</taxon>
        <taxon>Parelaphostrongylus</taxon>
    </lineage>
</organism>
<sequence length="86" mass="9607">MPGKQSLNDELYRELVILPDLDASVAAYCAAAYIVWRPERGQPAAALLLSDFRLTLLNHKFTIPRLELAALIIGAKLLTFILRQSQ</sequence>
<dbReference type="EMBL" id="JAHQIW010003790">
    <property type="protein sequence ID" value="KAJ1360173.1"/>
    <property type="molecule type" value="Genomic_DNA"/>
</dbReference>
<feature type="non-terminal residue" evidence="1">
    <location>
        <position position="1"/>
    </location>
</feature>
<accession>A0AAD5MNX9</accession>
<proteinExistence type="predicted"/>
<comment type="caution">
    <text evidence="1">The sequence shown here is derived from an EMBL/GenBank/DDBJ whole genome shotgun (WGS) entry which is preliminary data.</text>
</comment>
<dbReference type="Pfam" id="PF05380">
    <property type="entry name" value="Peptidase_A17"/>
    <property type="match status" value="1"/>
</dbReference>
<protein>
    <submittedName>
        <fullName evidence="1">Uncharacterized protein</fullName>
    </submittedName>
</protein>
<keyword evidence="2" id="KW-1185">Reference proteome</keyword>
<evidence type="ECO:0000313" key="2">
    <source>
        <dbReference type="Proteomes" id="UP001196413"/>
    </source>
</evidence>
<name>A0AAD5MNX9_PARTN</name>
<reference evidence="1" key="1">
    <citation type="submission" date="2021-06" db="EMBL/GenBank/DDBJ databases">
        <title>Parelaphostrongylus tenuis whole genome reference sequence.</title>
        <authorList>
            <person name="Garwood T.J."/>
            <person name="Larsen P.A."/>
            <person name="Fountain-Jones N.M."/>
            <person name="Garbe J.R."/>
            <person name="Macchietto M.G."/>
            <person name="Kania S.A."/>
            <person name="Gerhold R.W."/>
            <person name="Richards J.E."/>
            <person name="Wolf T.M."/>
        </authorList>
    </citation>
    <scope>NUCLEOTIDE SEQUENCE</scope>
    <source>
        <strain evidence="1">MNPRO001-30</strain>
        <tissue evidence="1">Meninges</tissue>
    </source>
</reference>
<evidence type="ECO:0000313" key="1">
    <source>
        <dbReference type="EMBL" id="KAJ1360173.1"/>
    </source>
</evidence>